<comment type="caution">
    <text evidence="5">Lacks conserved residue(s) required for the propagation of feature annotation.</text>
</comment>
<dbReference type="Pfam" id="PF03514">
    <property type="entry name" value="GRAS"/>
    <property type="match status" value="1"/>
</dbReference>
<evidence type="ECO:0000256" key="2">
    <source>
        <dbReference type="ARBA" id="ARBA00023015"/>
    </source>
</evidence>
<evidence type="ECO:0000256" key="3">
    <source>
        <dbReference type="ARBA" id="ARBA00023163"/>
    </source>
</evidence>
<evidence type="ECO:0000256" key="1">
    <source>
        <dbReference type="ARBA" id="ARBA00004123"/>
    </source>
</evidence>
<evidence type="ECO:0000256" key="4">
    <source>
        <dbReference type="ARBA" id="ARBA00023242"/>
    </source>
</evidence>
<sequence length="581" mass="64703">MDSQQLFSFGVASAGLPYMSSFPTVPSLPNRLLGSLKYDTGNSPNSPFSTYFDSDTLSALSDSLEQYSPRENISGVSTSCITSVETNPYMYGSISSVDFIENFPLYSARNSLPQNVNCNQKIQHALLELETALMAPDDEVTTPNPLSESSRPMASGQRNRSWRHENHGSQYAQPSYVPSSRLSSEVVHVEKRQKLTEEPSLQAFPPNNLKQLLIACAKALHENNVKDFDELVGKARDAVSINGEPIQRLGAYMVEGLVARKQASGKSIYHALRCREPEGEELLSYMQLLFEICPYLKFGYMAANGAIAEACRNEDRIHIIDFQIAQGSQWMTLLQALAARPGGAPHVRITGIDDPVSKYARGNGLEIVGKRLALMSEKFGIHVEFHGVPVFAPEVTREMLDIRPGEALAVNFPLQLHHTADESVHVSNPRDGLLRLVKSLSPKVTTLVEQESNTNTTPFFNRFIETLDYYLAIFESIDASLLPRDSKERINVEQHCLARDIVNIIACEGKERVERHELLGKWKSRLTMAGFSQCPLSSYVNSVIGILLKCYSEHYTLLEKDGAMLLGWKDRNLISASAWHC</sequence>
<dbReference type="AlphaFoldDB" id="A0AAN9LG32"/>
<accession>A0AAN9LG32</accession>
<reference evidence="7 8" key="1">
    <citation type="submission" date="2024-01" db="EMBL/GenBank/DDBJ databases">
        <title>The genomes of 5 underutilized Papilionoideae crops provide insights into root nodulation and disease resistanc.</title>
        <authorList>
            <person name="Jiang F."/>
        </authorList>
    </citation>
    <scope>NUCLEOTIDE SEQUENCE [LARGE SCALE GENOMIC DNA]</scope>
    <source>
        <strain evidence="7">JINMINGXINNONG_FW02</strain>
        <tissue evidence="7">Leaves</tissue>
    </source>
</reference>
<feature type="region of interest" description="Leucine repeat II (LRII)" evidence="5">
    <location>
        <begin position="367"/>
        <end position="399"/>
    </location>
</feature>
<evidence type="ECO:0000256" key="6">
    <source>
        <dbReference type="SAM" id="MobiDB-lite"/>
    </source>
</evidence>
<feature type="region of interest" description="VHIID" evidence="5">
    <location>
        <begin position="286"/>
        <end position="351"/>
    </location>
</feature>
<name>A0AAN9LG32_PHACN</name>
<keyword evidence="2" id="KW-0805">Transcription regulation</keyword>
<protein>
    <submittedName>
        <fullName evidence="7">Uncharacterized protein</fullName>
    </submittedName>
</protein>
<gene>
    <name evidence="7" type="ORF">VNO80_27185</name>
</gene>
<organism evidence="7 8">
    <name type="scientific">Phaseolus coccineus</name>
    <name type="common">Scarlet runner bean</name>
    <name type="synonym">Phaseolus multiflorus</name>
    <dbReference type="NCBI Taxonomy" id="3886"/>
    <lineage>
        <taxon>Eukaryota</taxon>
        <taxon>Viridiplantae</taxon>
        <taxon>Streptophyta</taxon>
        <taxon>Embryophyta</taxon>
        <taxon>Tracheophyta</taxon>
        <taxon>Spermatophyta</taxon>
        <taxon>Magnoliopsida</taxon>
        <taxon>eudicotyledons</taxon>
        <taxon>Gunneridae</taxon>
        <taxon>Pentapetalae</taxon>
        <taxon>rosids</taxon>
        <taxon>fabids</taxon>
        <taxon>Fabales</taxon>
        <taxon>Fabaceae</taxon>
        <taxon>Papilionoideae</taxon>
        <taxon>50 kb inversion clade</taxon>
        <taxon>NPAAA clade</taxon>
        <taxon>indigoferoid/millettioid clade</taxon>
        <taxon>Phaseoleae</taxon>
        <taxon>Phaseolus</taxon>
    </lineage>
</organism>
<dbReference type="EMBL" id="JAYMYR010000010">
    <property type="protein sequence ID" value="KAK7335380.1"/>
    <property type="molecule type" value="Genomic_DNA"/>
</dbReference>
<keyword evidence="4" id="KW-0539">Nucleus</keyword>
<evidence type="ECO:0000313" key="7">
    <source>
        <dbReference type="EMBL" id="KAK7335380.1"/>
    </source>
</evidence>
<feature type="compositionally biased region" description="Polar residues" evidence="6">
    <location>
        <begin position="168"/>
        <end position="183"/>
    </location>
</feature>
<feature type="short sequence motif" description="VHIID" evidence="5">
    <location>
        <begin position="317"/>
        <end position="321"/>
    </location>
</feature>
<evidence type="ECO:0000256" key="5">
    <source>
        <dbReference type="PROSITE-ProRule" id="PRU01191"/>
    </source>
</evidence>
<feature type="region of interest" description="Leucine repeat I (LRI)" evidence="5">
    <location>
        <begin position="207"/>
        <end position="267"/>
    </location>
</feature>
<feature type="region of interest" description="Disordered" evidence="6">
    <location>
        <begin position="137"/>
        <end position="183"/>
    </location>
</feature>
<feature type="compositionally biased region" description="Polar residues" evidence="6">
    <location>
        <begin position="141"/>
        <end position="159"/>
    </location>
</feature>
<proteinExistence type="inferred from homology"/>
<comment type="caution">
    <text evidence="7">The sequence shown here is derived from an EMBL/GenBank/DDBJ whole genome shotgun (WGS) entry which is preliminary data.</text>
</comment>
<comment type="similarity">
    <text evidence="5">Belongs to the GRAS family.</text>
</comment>
<feature type="region of interest" description="SAW" evidence="5">
    <location>
        <begin position="506"/>
        <end position="580"/>
    </location>
</feature>
<dbReference type="PROSITE" id="PS50985">
    <property type="entry name" value="GRAS"/>
    <property type="match status" value="1"/>
</dbReference>
<dbReference type="Proteomes" id="UP001374584">
    <property type="component" value="Unassembled WGS sequence"/>
</dbReference>
<dbReference type="PANTHER" id="PTHR31636">
    <property type="entry name" value="OSJNBA0084A10.13 PROTEIN-RELATED"/>
    <property type="match status" value="1"/>
</dbReference>
<keyword evidence="8" id="KW-1185">Reference proteome</keyword>
<evidence type="ECO:0000313" key="8">
    <source>
        <dbReference type="Proteomes" id="UP001374584"/>
    </source>
</evidence>
<keyword evidence="3" id="KW-0804">Transcription</keyword>
<dbReference type="GO" id="GO:0005634">
    <property type="term" value="C:nucleus"/>
    <property type="evidence" value="ECO:0007669"/>
    <property type="project" value="UniProtKB-SubCell"/>
</dbReference>
<dbReference type="InterPro" id="IPR005202">
    <property type="entry name" value="TF_GRAS"/>
</dbReference>
<comment type="subcellular location">
    <subcellularLocation>
        <location evidence="1">Nucleus</location>
    </subcellularLocation>
</comment>